<proteinExistence type="predicted"/>
<dbReference type="AlphaFoldDB" id="A0A2U2X5D4"/>
<name>A0A2U2X5D4_9FLAO</name>
<dbReference type="EMBL" id="QFRJ01000013">
    <property type="protein sequence ID" value="PWH82950.1"/>
    <property type="molecule type" value="Genomic_DNA"/>
</dbReference>
<organism evidence="1 2">
    <name type="scientific">Brumimicrobium oceani</name>
    <dbReference type="NCBI Taxonomy" id="2100725"/>
    <lineage>
        <taxon>Bacteria</taxon>
        <taxon>Pseudomonadati</taxon>
        <taxon>Bacteroidota</taxon>
        <taxon>Flavobacteriia</taxon>
        <taxon>Flavobacteriales</taxon>
        <taxon>Crocinitomicaceae</taxon>
        <taxon>Brumimicrobium</taxon>
    </lineage>
</organism>
<sequence>MAKYTLSLEDDFDFDIIGLCSHQGDYRVCWSINEKIGLKLKKSIEPFMVSGKNGAINSSHSLYEWFDEEDNVIYYFIQNKNQGKYLVPEKSQIDFFLVIKDAGVVDIDKLMLQLKNIPSILTAFSFDPYDLKSANKFIF</sequence>
<evidence type="ECO:0000313" key="2">
    <source>
        <dbReference type="Proteomes" id="UP000245370"/>
    </source>
</evidence>
<evidence type="ECO:0000313" key="1">
    <source>
        <dbReference type="EMBL" id="PWH82950.1"/>
    </source>
</evidence>
<dbReference type="Proteomes" id="UP000245370">
    <property type="component" value="Unassembled WGS sequence"/>
</dbReference>
<dbReference type="OrthoDB" id="676614at2"/>
<dbReference type="NCBIfam" id="NF033205">
    <property type="entry name" value="IPExxxVDY"/>
    <property type="match status" value="1"/>
</dbReference>
<comment type="caution">
    <text evidence="1">The sequence shown here is derived from an EMBL/GenBank/DDBJ whole genome shotgun (WGS) entry which is preliminary data.</text>
</comment>
<dbReference type="RefSeq" id="WP_109360391.1">
    <property type="nucleotide sequence ID" value="NZ_QFRJ01000013.1"/>
</dbReference>
<reference evidence="1 2" key="2">
    <citation type="submission" date="2018-05" db="EMBL/GenBank/DDBJ databases">
        <authorList>
            <person name="Lanie J.A."/>
            <person name="Ng W.-L."/>
            <person name="Kazmierczak K.M."/>
            <person name="Andrzejewski T.M."/>
            <person name="Davidsen T.M."/>
            <person name="Wayne K.J."/>
            <person name="Tettelin H."/>
            <person name="Glass J.I."/>
            <person name="Rusch D."/>
            <person name="Podicherti R."/>
            <person name="Tsui H.-C.T."/>
            <person name="Winkler M.E."/>
        </authorList>
    </citation>
    <scope>NUCLEOTIDE SEQUENCE [LARGE SCALE GENOMIC DNA]</scope>
    <source>
        <strain evidence="1 2">C305</strain>
    </source>
</reference>
<gene>
    <name evidence="1" type="ORF">DIT68_13725</name>
</gene>
<dbReference type="InterPro" id="IPR047690">
    <property type="entry name" value="IPExxxVDY_fam"/>
</dbReference>
<accession>A0A2U2X5D4</accession>
<keyword evidence="2" id="KW-1185">Reference proteome</keyword>
<protein>
    <submittedName>
        <fullName evidence="1">IPExxxVDY family protein</fullName>
    </submittedName>
</protein>
<reference evidence="1 2" key="1">
    <citation type="submission" date="2018-05" db="EMBL/GenBank/DDBJ databases">
        <title>Brumimicrobium oceani sp. nov., isolated from coastal sediment.</title>
        <authorList>
            <person name="Kou Y."/>
        </authorList>
    </citation>
    <scope>NUCLEOTIDE SEQUENCE [LARGE SCALE GENOMIC DNA]</scope>
    <source>
        <strain evidence="1 2">C305</strain>
    </source>
</reference>